<comment type="caution">
    <text evidence="2">The sequence shown here is derived from an EMBL/GenBank/DDBJ whole genome shotgun (WGS) entry which is preliminary data.</text>
</comment>
<gene>
    <name evidence="2" type="ORF">AV274_4460</name>
</gene>
<feature type="region of interest" description="Disordered" evidence="1">
    <location>
        <begin position="412"/>
        <end position="433"/>
    </location>
</feature>
<protein>
    <submittedName>
        <fullName evidence="2">Uncharacterized protein</fullName>
    </submittedName>
</protein>
<sequence>MKQDDIFDFDESCNFYMLNNLIDHVRNHNVYLPHYFERYRARCDSEEMDSLLYLLTEFRAKLKSSNTTARYVRCWLIDGTDVIKHNECVGMCLFPDEVREFLSYGVYYTVSFPFCFLHYLLSEADVVQSDYPEIAKILSDSPASVIAHLMDTYHFCRSTVLSMITKLVSGEDALEEWPIRDDRLTAVKNEIDSLVDLASQRTHSTTVRRSVYYGTRREIIRMAQCVQQQCDAAVLPFEFGLLVPILQKDVVLAYLAAYLTDHPFFAGMQPETTMKLPPLLQLETWCGEGIAFSQEELSRCWARSTRDAFAYLDAYFVGVRESSTLLFVDYMHQEVRFLTTEWERCKCVGFAHLQLLAEWRQQTRRVADRVVTRPFIGAFSLEQAMTQGEFNTFFGLNPQCFSLAALQPPQPLPSHAPQQVKEGEEQSVKKEEQWVKEEQWEAGRLSRWEEDALEQFLALDLFHRLCLAVAENSAAAAAWVRQFVIQMLFEPDAKPCRGLVLMDARRSFAEEFVKALQSLFTFSTALSMDHAGRRKQLPHDRVARALLVHYESDRTIEPETMLWLEELVRLRHRVDFCSEADVCVRPAFCRVVVTADSLSRVPFFSLRDRATFAYFATDPTAMTQEELAVFSELRRRAWFSTLLFHALLEEGPRPWDWRAMEDTRLVEALVEGRADSPVQFICWYVKHSGMHARLQKPALGDEKRERDVRDADELYEEYRQFCVEMKKEAVDFLGFARSVLVEFHPLVDYRVVEGAQQFLICREEMKGSLLASRPVERVATPRTADRSSSERFAVSSV</sequence>
<evidence type="ECO:0000256" key="1">
    <source>
        <dbReference type="SAM" id="MobiDB-lite"/>
    </source>
</evidence>
<organism evidence="2 3">
    <name type="scientific">Blastocystis sp. subtype 1 (strain ATCC 50177 / NandII)</name>
    <dbReference type="NCBI Taxonomy" id="478820"/>
    <lineage>
        <taxon>Eukaryota</taxon>
        <taxon>Sar</taxon>
        <taxon>Stramenopiles</taxon>
        <taxon>Bigyra</taxon>
        <taxon>Opalozoa</taxon>
        <taxon>Opalinata</taxon>
        <taxon>Blastocystidae</taxon>
        <taxon>Blastocystis</taxon>
    </lineage>
</organism>
<proteinExistence type="predicted"/>
<evidence type="ECO:0000313" key="2">
    <source>
        <dbReference type="EMBL" id="OAO13785.1"/>
    </source>
</evidence>
<dbReference type="EMBL" id="LXWW01000320">
    <property type="protein sequence ID" value="OAO13785.1"/>
    <property type="molecule type" value="Genomic_DNA"/>
</dbReference>
<feature type="compositionally biased region" description="Basic and acidic residues" evidence="1">
    <location>
        <begin position="421"/>
        <end position="433"/>
    </location>
</feature>
<accession>A0A196S9Q2</accession>
<dbReference type="Proteomes" id="UP000078348">
    <property type="component" value="Unassembled WGS sequence"/>
</dbReference>
<reference evidence="2 3" key="1">
    <citation type="submission" date="2016-05" db="EMBL/GenBank/DDBJ databases">
        <title>Nuclear genome of Blastocystis sp. subtype 1 NandII.</title>
        <authorList>
            <person name="Gentekaki E."/>
            <person name="Curtis B."/>
            <person name="Stairs C."/>
            <person name="Eme L."/>
            <person name="Herman E."/>
            <person name="Klimes V."/>
            <person name="Arias M.C."/>
            <person name="Elias M."/>
            <person name="Hilliou F."/>
            <person name="Klute M."/>
            <person name="Malik S.-B."/>
            <person name="Pightling A."/>
            <person name="Rachubinski R."/>
            <person name="Salas D."/>
            <person name="Schlacht A."/>
            <person name="Suga H."/>
            <person name="Archibald J."/>
            <person name="Ball S.G."/>
            <person name="Clark G."/>
            <person name="Dacks J."/>
            <person name="Van Der Giezen M."/>
            <person name="Tsaousis A."/>
            <person name="Roger A."/>
        </authorList>
    </citation>
    <scope>NUCLEOTIDE SEQUENCE [LARGE SCALE GENOMIC DNA]</scope>
    <source>
        <strain evidence="3">ATCC 50177 / NandII</strain>
    </source>
</reference>
<keyword evidence="3" id="KW-1185">Reference proteome</keyword>
<name>A0A196S9Q2_BLAHN</name>
<dbReference type="AlphaFoldDB" id="A0A196S9Q2"/>
<evidence type="ECO:0000313" key="3">
    <source>
        <dbReference type="Proteomes" id="UP000078348"/>
    </source>
</evidence>